<evidence type="ECO:0000313" key="5">
    <source>
        <dbReference type="EMBL" id="AHE98286.1"/>
    </source>
</evidence>
<dbReference type="SUPFAM" id="SSF52540">
    <property type="entry name" value="P-loop containing nucleoside triphosphate hydrolases"/>
    <property type="match status" value="1"/>
</dbReference>
<dbReference type="GO" id="GO:0005524">
    <property type="term" value="F:ATP binding"/>
    <property type="evidence" value="ECO:0007669"/>
    <property type="project" value="UniProtKB-KW"/>
</dbReference>
<keyword evidence="1" id="KW-0813">Transport</keyword>
<dbReference type="AlphaFoldDB" id="W0DIN1"/>
<evidence type="ECO:0000256" key="3">
    <source>
        <dbReference type="ARBA" id="ARBA00022840"/>
    </source>
</evidence>
<dbReference type="PANTHER" id="PTHR42939:SF1">
    <property type="entry name" value="ABC TRANSPORTER ATP-BINDING PROTEIN ALBC-RELATED"/>
    <property type="match status" value="1"/>
</dbReference>
<sequence>MRAVELRGVTRRYGRLAALEGVNWSLREGEVVGLLGHNGAGKTTAMKLILGVAEPSAGEILVYGRPPIGRHAHSLRRRLGYLPENVSFYPQMTGREVLRYFARLKGEAPAQCDALLERVGLNAAAKRRVGTYSKGMRQRLGLAQALLGTPRLLLFDEPTVGLDPIATRDFYRTVDDLRRQGTTIVLCSHVLPGIEPHIDRAAILREGRLLAYGTIEELRMQAALPLRIRVRGSWRQPEVEGALAGLGITIRDAESGDTELSGPPAAKMRALEALVATQGVEDIDVMHPSLEALYAHISLGEAR</sequence>
<dbReference type="Gene3D" id="3.40.50.300">
    <property type="entry name" value="P-loop containing nucleotide triphosphate hydrolases"/>
    <property type="match status" value="1"/>
</dbReference>
<organism evidence="5 6">
    <name type="scientific">Thioalkalivibrio paradoxus ARh 1</name>
    <dbReference type="NCBI Taxonomy" id="713585"/>
    <lineage>
        <taxon>Bacteria</taxon>
        <taxon>Pseudomonadati</taxon>
        <taxon>Pseudomonadota</taxon>
        <taxon>Gammaproteobacteria</taxon>
        <taxon>Chromatiales</taxon>
        <taxon>Ectothiorhodospiraceae</taxon>
        <taxon>Thioalkalivibrio</taxon>
    </lineage>
</organism>
<keyword evidence="2" id="KW-0547">Nucleotide-binding</keyword>
<name>W0DIN1_9GAMM</name>
<dbReference type="STRING" id="713585.THITH_08435"/>
<dbReference type="GO" id="GO:0016887">
    <property type="term" value="F:ATP hydrolysis activity"/>
    <property type="evidence" value="ECO:0007669"/>
    <property type="project" value="InterPro"/>
</dbReference>
<dbReference type="InterPro" id="IPR003439">
    <property type="entry name" value="ABC_transporter-like_ATP-bd"/>
</dbReference>
<evidence type="ECO:0000259" key="4">
    <source>
        <dbReference type="PROSITE" id="PS50893"/>
    </source>
</evidence>
<dbReference type="PROSITE" id="PS50893">
    <property type="entry name" value="ABC_TRANSPORTER_2"/>
    <property type="match status" value="1"/>
</dbReference>
<dbReference type="PROSITE" id="PS00211">
    <property type="entry name" value="ABC_TRANSPORTER_1"/>
    <property type="match status" value="1"/>
</dbReference>
<protein>
    <submittedName>
        <fullName evidence="5">Copper ABC transporter ATP-binding protein</fullName>
    </submittedName>
</protein>
<proteinExistence type="predicted"/>
<accession>W0DIN1</accession>
<dbReference type="InterPro" id="IPR003593">
    <property type="entry name" value="AAA+_ATPase"/>
</dbReference>
<dbReference type="OrthoDB" id="9781337at2"/>
<keyword evidence="6" id="KW-1185">Reference proteome</keyword>
<evidence type="ECO:0000256" key="2">
    <source>
        <dbReference type="ARBA" id="ARBA00022741"/>
    </source>
</evidence>
<dbReference type="SMART" id="SM00382">
    <property type="entry name" value="AAA"/>
    <property type="match status" value="1"/>
</dbReference>
<dbReference type="InterPro" id="IPR017871">
    <property type="entry name" value="ABC_transporter-like_CS"/>
</dbReference>
<dbReference type="InterPro" id="IPR027417">
    <property type="entry name" value="P-loop_NTPase"/>
</dbReference>
<dbReference type="Proteomes" id="UP000005289">
    <property type="component" value="Chromosome"/>
</dbReference>
<evidence type="ECO:0000256" key="1">
    <source>
        <dbReference type="ARBA" id="ARBA00022448"/>
    </source>
</evidence>
<dbReference type="CDD" id="cd03230">
    <property type="entry name" value="ABC_DR_subfamily_A"/>
    <property type="match status" value="1"/>
</dbReference>
<dbReference type="EMBL" id="CP007029">
    <property type="protein sequence ID" value="AHE98286.1"/>
    <property type="molecule type" value="Genomic_DNA"/>
</dbReference>
<dbReference type="InterPro" id="IPR051782">
    <property type="entry name" value="ABC_Transporter_VariousFunc"/>
</dbReference>
<gene>
    <name evidence="5" type="ORF">THITH_08435</name>
</gene>
<evidence type="ECO:0000313" key="6">
    <source>
        <dbReference type="Proteomes" id="UP000005289"/>
    </source>
</evidence>
<feature type="domain" description="ABC transporter" evidence="4">
    <location>
        <begin position="4"/>
        <end position="231"/>
    </location>
</feature>
<keyword evidence="3 5" id="KW-0067">ATP-binding</keyword>
<dbReference type="Pfam" id="PF00005">
    <property type="entry name" value="ABC_tran"/>
    <property type="match status" value="1"/>
</dbReference>
<dbReference type="KEGG" id="tti:THITH_08435"/>
<dbReference type="HOGENOM" id="CLU_000604_1_2_6"/>
<reference evidence="5 6" key="1">
    <citation type="submission" date="2013-12" db="EMBL/GenBank/DDBJ databases">
        <authorList>
            <consortium name="DOE Joint Genome Institute"/>
            <person name="Muyzer G."/>
            <person name="Huntemann M."/>
            <person name="Han J."/>
            <person name="Chen A."/>
            <person name="Kyrpides N."/>
            <person name="Mavromatis K."/>
            <person name="Markowitz V."/>
            <person name="Palaniappan K."/>
            <person name="Ivanova N."/>
            <person name="Schaumberg A."/>
            <person name="Pati A."/>
            <person name="Liolios K."/>
            <person name="Nordberg H.P."/>
            <person name="Cantor M.N."/>
            <person name="Hua S.X."/>
            <person name="Woyke T."/>
        </authorList>
    </citation>
    <scope>NUCLEOTIDE SEQUENCE [LARGE SCALE GENOMIC DNA]</scope>
    <source>
        <strain evidence="5 6">ARh 1</strain>
    </source>
</reference>
<dbReference type="PANTHER" id="PTHR42939">
    <property type="entry name" value="ABC TRANSPORTER ATP-BINDING PROTEIN ALBC-RELATED"/>
    <property type="match status" value="1"/>
</dbReference>